<comment type="caution">
    <text evidence="3">The sequence shown here is derived from an EMBL/GenBank/DDBJ whole genome shotgun (WGS) entry which is preliminary data.</text>
</comment>
<evidence type="ECO:0000256" key="2">
    <source>
        <dbReference type="ARBA" id="ARBA00023002"/>
    </source>
</evidence>
<dbReference type="InterPro" id="IPR051122">
    <property type="entry name" value="SDR_DHRS6-like"/>
</dbReference>
<dbReference type="EMBL" id="QEYD01000005">
    <property type="protein sequence ID" value="PWE28920.1"/>
    <property type="molecule type" value="Genomic_DNA"/>
</dbReference>
<evidence type="ECO:0000313" key="3">
    <source>
        <dbReference type="EMBL" id="PWE28920.1"/>
    </source>
</evidence>
<dbReference type="PROSITE" id="PS00061">
    <property type="entry name" value="ADH_SHORT"/>
    <property type="match status" value="1"/>
</dbReference>
<name>A0A2U2CAN2_9RHOB</name>
<dbReference type="GeneID" id="94364998"/>
<comment type="similarity">
    <text evidence="1">Belongs to the short-chain dehydrogenases/reductases (SDR) family.</text>
</comment>
<dbReference type="AlphaFoldDB" id="A0A2U2CAN2"/>
<dbReference type="Gene3D" id="3.40.50.720">
    <property type="entry name" value="NAD(P)-binding Rossmann-like Domain"/>
    <property type="match status" value="1"/>
</dbReference>
<dbReference type="RefSeq" id="WP_109532969.1">
    <property type="nucleotide sequence ID" value="NZ_QEYD01000005.1"/>
</dbReference>
<dbReference type="FunFam" id="3.40.50.720:FF:000084">
    <property type="entry name" value="Short-chain dehydrogenase reductase"/>
    <property type="match status" value="1"/>
</dbReference>
<dbReference type="InterPro" id="IPR036291">
    <property type="entry name" value="NAD(P)-bd_dom_sf"/>
</dbReference>
<organism evidence="3 4">
    <name type="scientific">Pararhodobacter marinus</name>
    <dbReference type="NCBI Taxonomy" id="2184063"/>
    <lineage>
        <taxon>Bacteria</taxon>
        <taxon>Pseudomonadati</taxon>
        <taxon>Pseudomonadota</taxon>
        <taxon>Alphaproteobacteria</taxon>
        <taxon>Rhodobacterales</taxon>
        <taxon>Paracoccaceae</taxon>
        <taxon>Pararhodobacter</taxon>
    </lineage>
</organism>
<reference evidence="3 4" key="1">
    <citation type="submission" date="2018-05" db="EMBL/GenBank/DDBJ databases">
        <title>Pararhodobacter marina sp. nov., isolated from deep-sea water of the Indian Ocean.</title>
        <authorList>
            <person name="Lai Q.Sr."/>
            <person name="Liu X."/>
            <person name="Shao Z."/>
        </authorList>
    </citation>
    <scope>NUCLEOTIDE SEQUENCE [LARGE SCALE GENOMIC DNA]</scope>
    <source>
        <strain evidence="3 4">CIC4N-9</strain>
    </source>
</reference>
<dbReference type="PRINTS" id="PR00080">
    <property type="entry name" value="SDRFAMILY"/>
</dbReference>
<dbReference type="Pfam" id="PF13561">
    <property type="entry name" value="adh_short_C2"/>
    <property type="match status" value="1"/>
</dbReference>
<dbReference type="CDD" id="cd05233">
    <property type="entry name" value="SDR_c"/>
    <property type="match status" value="1"/>
</dbReference>
<dbReference type="SUPFAM" id="SSF51735">
    <property type="entry name" value="NAD(P)-binding Rossmann-fold domains"/>
    <property type="match status" value="1"/>
</dbReference>
<proteinExistence type="inferred from homology"/>
<gene>
    <name evidence="3" type="ORF">C4N9_08850</name>
</gene>
<sequence length="247" mass="25612">MTSEQDLPVAVVTGAAGGIGLASATRLAEDGFAVRMLDLSAERVAAAAATLAERGLNVTAAGIDLRDEDAVKAEIDALPRLDVLVNNAGIFDVIEFDALTAADLRRMTEVNYIPVFTLSQAASRRMPEDGRIINIASRSWLGAKSIAHYAASKAAVVGLTRAMALDLAPKRILVNAIAPGVIETAILDAWDDEARAALAARQPIGRLGRPEDIAAVVGFLADRRTGFITGQTLIVDGGASVGTLGGA</sequence>
<dbReference type="PRINTS" id="PR00081">
    <property type="entry name" value="GDHRDH"/>
</dbReference>
<accession>A0A2U2CAN2</accession>
<dbReference type="InterPro" id="IPR002347">
    <property type="entry name" value="SDR_fam"/>
</dbReference>
<keyword evidence="4" id="KW-1185">Reference proteome</keyword>
<protein>
    <submittedName>
        <fullName evidence="3">Short-chain dehydrogenase</fullName>
    </submittedName>
</protein>
<evidence type="ECO:0000256" key="1">
    <source>
        <dbReference type="ARBA" id="ARBA00006484"/>
    </source>
</evidence>
<dbReference type="PANTHER" id="PTHR43477:SF1">
    <property type="entry name" value="DIHYDROANTICAPSIN 7-DEHYDROGENASE"/>
    <property type="match status" value="1"/>
</dbReference>
<dbReference type="Proteomes" id="UP000244940">
    <property type="component" value="Unassembled WGS sequence"/>
</dbReference>
<dbReference type="InterPro" id="IPR020904">
    <property type="entry name" value="Sc_DH/Rdtase_CS"/>
</dbReference>
<evidence type="ECO:0000313" key="4">
    <source>
        <dbReference type="Proteomes" id="UP000244940"/>
    </source>
</evidence>
<dbReference type="GO" id="GO:0016491">
    <property type="term" value="F:oxidoreductase activity"/>
    <property type="evidence" value="ECO:0007669"/>
    <property type="project" value="UniProtKB-KW"/>
</dbReference>
<dbReference type="PANTHER" id="PTHR43477">
    <property type="entry name" value="DIHYDROANTICAPSIN 7-DEHYDROGENASE"/>
    <property type="match status" value="1"/>
</dbReference>
<keyword evidence="2" id="KW-0560">Oxidoreductase</keyword>
<dbReference type="OrthoDB" id="9779623at2"/>